<name>A0AAD2Q273_9AGAR</name>
<dbReference type="Proteomes" id="UP001295794">
    <property type="component" value="Unassembled WGS sequence"/>
</dbReference>
<protein>
    <submittedName>
        <fullName evidence="2">Uncharacterized protein</fullName>
    </submittedName>
</protein>
<keyword evidence="1" id="KW-1133">Transmembrane helix</keyword>
<organism evidence="2 3">
    <name type="scientific">Mycena citricolor</name>
    <dbReference type="NCBI Taxonomy" id="2018698"/>
    <lineage>
        <taxon>Eukaryota</taxon>
        <taxon>Fungi</taxon>
        <taxon>Dikarya</taxon>
        <taxon>Basidiomycota</taxon>
        <taxon>Agaricomycotina</taxon>
        <taxon>Agaricomycetes</taxon>
        <taxon>Agaricomycetidae</taxon>
        <taxon>Agaricales</taxon>
        <taxon>Marasmiineae</taxon>
        <taxon>Mycenaceae</taxon>
        <taxon>Mycena</taxon>
    </lineage>
</organism>
<reference evidence="2" key="1">
    <citation type="submission" date="2023-11" db="EMBL/GenBank/DDBJ databases">
        <authorList>
            <person name="De Vega J J."/>
            <person name="De Vega J J."/>
        </authorList>
    </citation>
    <scope>NUCLEOTIDE SEQUENCE</scope>
</reference>
<keyword evidence="1" id="KW-0812">Transmembrane</keyword>
<dbReference type="AlphaFoldDB" id="A0AAD2Q273"/>
<evidence type="ECO:0000313" key="2">
    <source>
        <dbReference type="EMBL" id="CAK5267968.1"/>
    </source>
</evidence>
<accession>A0AAD2Q273</accession>
<sequence length="105" mass="12265">MFPSPINTQYLVSHNDPQSRFQALVKCGATMQDRHRNGPQTRTEFLEGPRQLQRDKIGPGFLSEYSFSSFTFRCIIGLMFLLFLLSNQNRTLFIYLQYKYTCNSP</sequence>
<gene>
    <name evidence="2" type="ORF">MYCIT1_LOCUS10919</name>
</gene>
<keyword evidence="1" id="KW-0472">Membrane</keyword>
<dbReference type="EMBL" id="CAVNYO010000136">
    <property type="protein sequence ID" value="CAK5267968.1"/>
    <property type="molecule type" value="Genomic_DNA"/>
</dbReference>
<keyword evidence="3" id="KW-1185">Reference proteome</keyword>
<evidence type="ECO:0000256" key="1">
    <source>
        <dbReference type="SAM" id="Phobius"/>
    </source>
</evidence>
<comment type="caution">
    <text evidence="2">The sequence shown here is derived from an EMBL/GenBank/DDBJ whole genome shotgun (WGS) entry which is preliminary data.</text>
</comment>
<proteinExistence type="predicted"/>
<evidence type="ECO:0000313" key="3">
    <source>
        <dbReference type="Proteomes" id="UP001295794"/>
    </source>
</evidence>
<feature type="transmembrane region" description="Helical" evidence="1">
    <location>
        <begin position="65"/>
        <end position="85"/>
    </location>
</feature>